<sequence>MVEDTKHQPRKSKLGLEVPPTNNKDDNHYDHVAHAGLQDFNPEVTWVVKRYMPLDERTYAPVPRHKYILKPSGVPPPPQWIPPKADSFPEGIKFSRLRAERQSYSSAPYTRDEKWSTLREMLPSSGRAIRTHAPNWSTKPSTAPLMTNTVQSRFPIVESPMSRFVADMHLTNREFKLF</sequence>
<evidence type="ECO:0000313" key="3">
    <source>
        <dbReference type="Proteomes" id="UP000593567"/>
    </source>
</evidence>
<organism evidence="2 3">
    <name type="scientific">Bugula neritina</name>
    <name type="common">Brown bryozoan</name>
    <name type="synonym">Sertularia neritina</name>
    <dbReference type="NCBI Taxonomy" id="10212"/>
    <lineage>
        <taxon>Eukaryota</taxon>
        <taxon>Metazoa</taxon>
        <taxon>Spiralia</taxon>
        <taxon>Lophotrochozoa</taxon>
        <taxon>Bryozoa</taxon>
        <taxon>Gymnolaemata</taxon>
        <taxon>Cheilostomatida</taxon>
        <taxon>Flustrina</taxon>
        <taxon>Buguloidea</taxon>
        <taxon>Bugulidae</taxon>
        <taxon>Bugula</taxon>
    </lineage>
</organism>
<protein>
    <submittedName>
        <fullName evidence="2">Uncharacterized protein</fullName>
    </submittedName>
</protein>
<keyword evidence="3" id="KW-1185">Reference proteome</keyword>
<gene>
    <name evidence="2" type="ORF">EB796_017693</name>
</gene>
<evidence type="ECO:0000256" key="1">
    <source>
        <dbReference type="SAM" id="MobiDB-lite"/>
    </source>
</evidence>
<evidence type="ECO:0000313" key="2">
    <source>
        <dbReference type="EMBL" id="KAF6023996.1"/>
    </source>
</evidence>
<accession>A0A7J7JEF4</accession>
<dbReference type="Proteomes" id="UP000593567">
    <property type="component" value="Unassembled WGS sequence"/>
</dbReference>
<feature type="region of interest" description="Disordered" evidence="1">
    <location>
        <begin position="1"/>
        <end position="25"/>
    </location>
</feature>
<dbReference type="EMBL" id="VXIV02002636">
    <property type="protein sequence ID" value="KAF6023996.1"/>
    <property type="molecule type" value="Genomic_DNA"/>
</dbReference>
<comment type="caution">
    <text evidence="2">The sequence shown here is derived from an EMBL/GenBank/DDBJ whole genome shotgun (WGS) entry which is preliminary data.</text>
</comment>
<reference evidence="2" key="1">
    <citation type="submission" date="2020-06" db="EMBL/GenBank/DDBJ databases">
        <title>Draft genome of Bugula neritina, a colonial animal packing powerful symbionts and potential medicines.</title>
        <authorList>
            <person name="Rayko M."/>
        </authorList>
    </citation>
    <scope>NUCLEOTIDE SEQUENCE [LARGE SCALE GENOMIC DNA]</scope>
    <source>
        <strain evidence="2">Kwan_BN1</strain>
    </source>
</reference>
<dbReference type="AlphaFoldDB" id="A0A7J7JEF4"/>
<dbReference type="Pfam" id="PF22593">
    <property type="entry name" value="SPMIP11"/>
    <property type="match status" value="1"/>
</dbReference>
<proteinExistence type="predicted"/>
<name>A0A7J7JEF4_BUGNE</name>
<dbReference type="OrthoDB" id="10059362at2759"/>